<dbReference type="RefSeq" id="WP_103264560.1">
    <property type="nucleotide sequence ID" value="NZ_CABMLE010000003.1"/>
</dbReference>
<accession>A0A2K2UCN5</accession>
<dbReference type="Proteomes" id="UP000236197">
    <property type="component" value="Unassembled WGS sequence"/>
</dbReference>
<dbReference type="AlphaFoldDB" id="A0A2K2UCN5"/>
<proteinExistence type="predicted"/>
<dbReference type="Pfam" id="PF09365">
    <property type="entry name" value="DUF2461"/>
    <property type="match status" value="1"/>
</dbReference>
<dbReference type="NCBIfam" id="TIGR02453">
    <property type="entry name" value="TIGR02453 family protein"/>
    <property type="match status" value="1"/>
</dbReference>
<dbReference type="InterPro" id="IPR012808">
    <property type="entry name" value="CHP02453"/>
</dbReference>
<name>A0A2K2UCN5_9ACTN</name>
<organism evidence="1 2">
    <name type="scientific">Enteroscipio rubneri</name>
    <dbReference type="NCBI Taxonomy" id="2070686"/>
    <lineage>
        <taxon>Bacteria</taxon>
        <taxon>Bacillati</taxon>
        <taxon>Actinomycetota</taxon>
        <taxon>Coriobacteriia</taxon>
        <taxon>Eggerthellales</taxon>
        <taxon>Eggerthellaceae</taxon>
        <taxon>Enteroscipio</taxon>
    </lineage>
</organism>
<keyword evidence="2" id="KW-1185">Reference proteome</keyword>
<protein>
    <submittedName>
        <fullName evidence="1">TIGR02453 family protein</fullName>
    </submittedName>
</protein>
<reference evidence="2" key="1">
    <citation type="submission" date="2018-01" db="EMBL/GenBank/DDBJ databases">
        <title>Rubneribacter badeniensis gen. nov., sp. nov., and Colonibacter rubneri, gen. nov., sp. nov., WGS of new members of the Eggerthellaceae.</title>
        <authorList>
            <person name="Danylec N."/>
            <person name="Stoll D.A."/>
            <person name="Doetsch A."/>
            <person name="Kulling S.E."/>
            <person name="Huch M."/>
        </authorList>
    </citation>
    <scope>NUCLEOTIDE SEQUENCE [LARGE SCALE GENOMIC DNA]</scope>
    <source>
        <strain evidence="2">ResAG-96</strain>
    </source>
</reference>
<dbReference type="OrthoDB" id="9794241at2"/>
<gene>
    <name evidence="1" type="ORF">C2L71_04415</name>
</gene>
<dbReference type="PANTHER" id="PTHR36452:SF1">
    <property type="entry name" value="DUF2461 DOMAIN-CONTAINING PROTEIN"/>
    <property type="match status" value="1"/>
</dbReference>
<sequence>MDMQGALAYLSDLEHNNNRTWFHDTKARRDEAQQAFEALLSDLMERIGAFDPSVLGRDPKSLTFKFPRDTRFSHDKSPYNPSLRAHIGPAGKLPVPVGYYLMIQPDGRSFLGGGLFAGMFKDATARVRRAIAERGDEWEALIADPAGVGCFTVEGEALKRVPQEFDPDHPQGSWLKHKSWYIEHHVPDEEVSATGFVDAAAATFERMQPLNAFLNRALEGFEMPAR</sequence>
<dbReference type="InterPro" id="IPR015996">
    <property type="entry name" value="UCP028451"/>
</dbReference>
<comment type="caution">
    <text evidence="1">The sequence shown here is derived from an EMBL/GenBank/DDBJ whole genome shotgun (WGS) entry which is preliminary data.</text>
</comment>
<dbReference type="EMBL" id="PPEK01000003">
    <property type="protein sequence ID" value="PNV68083.1"/>
    <property type="molecule type" value="Genomic_DNA"/>
</dbReference>
<dbReference type="PANTHER" id="PTHR36452">
    <property type="entry name" value="CHROMOSOME 12, WHOLE GENOME SHOTGUN SEQUENCE"/>
    <property type="match status" value="1"/>
</dbReference>
<evidence type="ECO:0000313" key="2">
    <source>
        <dbReference type="Proteomes" id="UP000236197"/>
    </source>
</evidence>
<dbReference type="PIRSF" id="PIRSF028451">
    <property type="entry name" value="UCP028451"/>
    <property type="match status" value="1"/>
</dbReference>
<evidence type="ECO:0000313" key="1">
    <source>
        <dbReference type="EMBL" id="PNV68083.1"/>
    </source>
</evidence>